<accession>A0A1H2YKF4</accession>
<keyword evidence="1" id="KW-0175">Coiled coil</keyword>
<dbReference type="EMBL" id="FNNG01000006">
    <property type="protein sequence ID" value="SDX05278.1"/>
    <property type="molecule type" value="Genomic_DNA"/>
</dbReference>
<dbReference type="OrthoDB" id="3060374at2"/>
<dbReference type="Proteomes" id="UP000198828">
    <property type="component" value="Unassembled WGS sequence"/>
</dbReference>
<reference evidence="2 3" key="1">
    <citation type="submission" date="2016-10" db="EMBL/GenBank/DDBJ databases">
        <authorList>
            <person name="de Groot N.N."/>
        </authorList>
    </citation>
    <scope>NUCLEOTIDE SEQUENCE [LARGE SCALE GENOMIC DNA]</scope>
    <source>
        <strain evidence="2 3">DSM 23310</strain>
    </source>
</reference>
<sequence>MDAIGIYISHVNRTKSEIEKEMLYAAEKIVELERTVELGKQAEKELEKVRERMMELALEYASLKGDM</sequence>
<evidence type="ECO:0000313" key="3">
    <source>
        <dbReference type="Proteomes" id="UP000198828"/>
    </source>
</evidence>
<evidence type="ECO:0000256" key="1">
    <source>
        <dbReference type="SAM" id="Coils"/>
    </source>
</evidence>
<organism evidence="2 3">
    <name type="scientific">Tepidimicrobium xylanilyticum</name>
    <dbReference type="NCBI Taxonomy" id="1123352"/>
    <lineage>
        <taxon>Bacteria</taxon>
        <taxon>Bacillati</taxon>
        <taxon>Bacillota</taxon>
        <taxon>Tissierellia</taxon>
        <taxon>Tissierellales</taxon>
        <taxon>Tepidimicrobiaceae</taxon>
        <taxon>Tepidimicrobium</taxon>
    </lineage>
</organism>
<dbReference type="RefSeq" id="WP_093752635.1">
    <property type="nucleotide sequence ID" value="NZ_FNNG01000006.1"/>
</dbReference>
<gene>
    <name evidence="2" type="ORF">SAMN05660923_01639</name>
</gene>
<evidence type="ECO:0000313" key="2">
    <source>
        <dbReference type="EMBL" id="SDX05278.1"/>
    </source>
</evidence>
<protein>
    <submittedName>
        <fullName evidence="2">Uncharacterized protein</fullName>
    </submittedName>
</protein>
<keyword evidence="3" id="KW-1185">Reference proteome</keyword>
<dbReference type="AlphaFoldDB" id="A0A1H2YKF4"/>
<feature type="coiled-coil region" evidence="1">
    <location>
        <begin position="32"/>
        <end position="66"/>
    </location>
</feature>
<name>A0A1H2YKF4_9FIRM</name>
<proteinExistence type="predicted"/>